<dbReference type="AlphaFoldDB" id="F6HTJ9"/>
<dbReference type="PaxDb" id="29760-VIT_03s0017g01230.t01"/>
<evidence type="ECO:0000313" key="1">
    <source>
        <dbReference type="EMBL" id="CCB58009.1"/>
    </source>
</evidence>
<dbReference type="Proteomes" id="UP000009183">
    <property type="component" value="Chromosome 3"/>
</dbReference>
<dbReference type="InParanoid" id="F6HTJ9"/>
<dbReference type="EMBL" id="FN596248">
    <property type="protein sequence ID" value="CCB58009.1"/>
    <property type="molecule type" value="Genomic_DNA"/>
</dbReference>
<gene>
    <name evidence="1" type="ordered locus">VIT_03s0017g01230</name>
</gene>
<dbReference type="HOGENOM" id="CLU_3425446_0_0_1"/>
<accession>F6HTJ9</accession>
<keyword evidence="2" id="KW-1185">Reference proteome</keyword>
<proteinExistence type="predicted"/>
<protein>
    <submittedName>
        <fullName evidence="1">Uncharacterized protein</fullName>
    </submittedName>
</protein>
<reference evidence="2" key="1">
    <citation type="journal article" date="2007" name="Nature">
        <title>The grapevine genome sequence suggests ancestral hexaploidization in major angiosperm phyla.</title>
        <authorList>
            <consortium name="The French-Italian Public Consortium for Grapevine Genome Characterization."/>
            <person name="Jaillon O."/>
            <person name="Aury J.-M."/>
            <person name="Noel B."/>
            <person name="Policriti A."/>
            <person name="Clepet C."/>
            <person name="Casagrande A."/>
            <person name="Choisne N."/>
            <person name="Aubourg S."/>
            <person name="Vitulo N."/>
            <person name="Jubin C."/>
            <person name="Vezzi A."/>
            <person name="Legeai F."/>
            <person name="Hugueney P."/>
            <person name="Dasilva C."/>
            <person name="Horner D."/>
            <person name="Mica E."/>
            <person name="Jublot D."/>
            <person name="Poulain J."/>
            <person name="Bruyere C."/>
            <person name="Billault A."/>
            <person name="Segurens B."/>
            <person name="Gouyvenoux M."/>
            <person name="Ugarte E."/>
            <person name="Cattonaro F."/>
            <person name="Anthouard V."/>
            <person name="Vico V."/>
            <person name="Del Fabbro C."/>
            <person name="Alaux M."/>
            <person name="Di Gaspero G."/>
            <person name="Dumas V."/>
            <person name="Felice N."/>
            <person name="Paillard S."/>
            <person name="Juman I."/>
            <person name="Moroldo M."/>
            <person name="Scalabrin S."/>
            <person name="Canaguier A."/>
            <person name="Le Clainche I."/>
            <person name="Malacrida G."/>
            <person name="Durand E."/>
            <person name="Pesole G."/>
            <person name="Laucou V."/>
            <person name="Chatelet P."/>
            <person name="Merdinoglu D."/>
            <person name="Delledonne M."/>
            <person name="Pezzotti M."/>
            <person name="Lecharny A."/>
            <person name="Scarpelli C."/>
            <person name="Artiguenave F."/>
            <person name="Pe M.E."/>
            <person name="Valle G."/>
            <person name="Morgante M."/>
            <person name="Caboche M."/>
            <person name="Adam-Blondon A.-F."/>
            <person name="Weissenbach J."/>
            <person name="Quetier F."/>
            <person name="Wincker P."/>
        </authorList>
    </citation>
    <scope>NUCLEOTIDE SEQUENCE [LARGE SCALE GENOMIC DNA]</scope>
    <source>
        <strain evidence="2">cv. Pinot noir / PN40024</strain>
    </source>
</reference>
<name>F6HTJ9_VITVI</name>
<evidence type="ECO:0000313" key="2">
    <source>
        <dbReference type="Proteomes" id="UP000009183"/>
    </source>
</evidence>
<organism evidence="1 2">
    <name type="scientific">Vitis vinifera</name>
    <name type="common">Grape</name>
    <dbReference type="NCBI Taxonomy" id="29760"/>
    <lineage>
        <taxon>Eukaryota</taxon>
        <taxon>Viridiplantae</taxon>
        <taxon>Streptophyta</taxon>
        <taxon>Embryophyta</taxon>
        <taxon>Tracheophyta</taxon>
        <taxon>Spermatophyta</taxon>
        <taxon>Magnoliopsida</taxon>
        <taxon>eudicotyledons</taxon>
        <taxon>Gunneridae</taxon>
        <taxon>Pentapetalae</taxon>
        <taxon>rosids</taxon>
        <taxon>Vitales</taxon>
        <taxon>Vitaceae</taxon>
        <taxon>Viteae</taxon>
        <taxon>Vitis</taxon>
    </lineage>
</organism>
<sequence>MGKSSLFPLNFFLKKLISSKSA</sequence>